<dbReference type="AlphaFoldDB" id="A0A367VFU1"/>
<dbReference type="EMBL" id="JPWB01000002">
    <property type="protein sequence ID" value="RCK24084.1"/>
    <property type="molecule type" value="Genomic_DNA"/>
</dbReference>
<comment type="caution">
    <text evidence="1">The sequence shown here is derived from an EMBL/GenBank/DDBJ whole genome shotgun (WGS) entry which is preliminary data.</text>
</comment>
<evidence type="ECO:0000313" key="2">
    <source>
        <dbReference type="Proteomes" id="UP000253061"/>
    </source>
</evidence>
<gene>
    <name evidence="1" type="ORF">TH6_05060</name>
</gene>
<reference evidence="1 2" key="1">
    <citation type="submission" date="2014-07" db="EMBL/GenBank/DDBJ databases">
        <title>Draft genome sequence of Thalassospira profundimaris R8-17.</title>
        <authorList>
            <person name="Lai Q."/>
            <person name="Shao Z."/>
        </authorList>
    </citation>
    <scope>NUCLEOTIDE SEQUENCE [LARGE SCALE GENOMIC DNA]</scope>
    <source>
        <strain evidence="1 2">R8-17</strain>
    </source>
</reference>
<accession>A0A367VFU1</accession>
<name>A0A367VFU1_9PROT</name>
<sequence length="79" mass="8433">MHGAMVLACLDGSRWIRAGLRLQHVAGHRLYSLMKNGQIGVLSGLADNCAENSLLWQGSGHCKRQALQAFAGVAAFKAV</sequence>
<organism evidence="1 2">
    <name type="scientific">Thalassospira profundimaris</name>
    <dbReference type="NCBI Taxonomy" id="502049"/>
    <lineage>
        <taxon>Bacteria</taxon>
        <taxon>Pseudomonadati</taxon>
        <taxon>Pseudomonadota</taxon>
        <taxon>Alphaproteobacteria</taxon>
        <taxon>Rhodospirillales</taxon>
        <taxon>Thalassospiraceae</taxon>
        <taxon>Thalassospira</taxon>
    </lineage>
</organism>
<proteinExistence type="predicted"/>
<dbReference type="Proteomes" id="UP000253061">
    <property type="component" value="Unassembled WGS sequence"/>
</dbReference>
<evidence type="ECO:0000313" key="1">
    <source>
        <dbReference type="EMBL" id="RCK24084.1"/>
    </source>
</evidence>
<protein>
    <submittedName>
        <fullName evidence="1">Uncharacterized protein</fullName>
    </submittedName>
</protein>